<name>A0A1I4HEF4_9LACT</name>
<dbReference type="AlphaFoldDB" id="A0A1I4HEF4"/>
<proteinExistence type="predicted"/>
<evidence type="ECO:0000313" key="1">
    <source>
        <dbReference type="EMBL" id="SFL39776.1"/>
    </source>
</evidence>
<evidence type="ECO:0000313" key="2">
    <source>
        <dbReference type="Proteomes" id="UP000181969"/>
    </source>
</evidence>
<protein>
    <submittedName>
        <fullName evidence="1">Uncharacterized protein</fullName>
    </submittedName>
</protein>
<dbReference type="Proteomes" id="UP000181969">
    <property type="component" value="Unassembled WGS sequence"/>
</dbReference>
<dbReference type="RefSeq" id="WP_074751290.1">
    <property type="nucleotide sequence ID" value="NZ_FOTJ01000008.1"/>
</dbReference>
<dbReference type="EMBL" id="FOTJ01000008">
    <property type="protein sequence ID" value="SFL39776.1"/>
    <property type="molecule type" value="Genomic_DNA"/>
</dbReference>
<accession>A0A1I4HEF4</accession>
<reference evidence="1 2" key="1">
    <citation type="submission" date="2016-10" db="EMBL/GenBank/DDBJ databases">
        <authorList>
            <person name="de Groot N.N."/>
        </authorList>
    </citation>
    <scope>NUCLEOTIDE SEQUENCE [LARGE SCALE GENOMIC DNA]</scope>
    <source>
        <strain evidence="1 2">M79</strain>
    </source>
</reference>
<gene>
    <name evidence="1" type="ORF">SAMN05216438_10826</name>
</gene>
<sequence>MTDAEKIIANAPLEIREAHTIRIDEIRNEDIYKSRMAVANARETISKFIVDVLSDPKTKENSAMVLTIAELAKIL</sequence>
<organism evidence="1 2">
    <name type="scientific">Lactococcus garvieae</name>
    <dbReference type="NCBI Taxonomy" id="1363"/>
    <lineage>
        <taxon>Bacteria</taxon>
        <taxon>Bacillati</taxon>
        <taxon>Bacillota</taxon>
        <taxon>Bacilli</taxon>
        <taxon>Lactobacillales</taxon>
        <taxon>Streptococcaceae</taxon>
        <taxon>Lactococcus</taxon>
    </lineage>
</organism>